<comment type="caution">
    <text evidence="2">The sequence shown here is derived from an EMBL/GenBank/DDBJ whole genome shotgun (WGS) entry which is preliminary data.</text>
</comment>
<protein>
    <submittedName>
        <fullName evidence="2">Uncharacterized protein</fullName>
    </submittedName>
</protein>
<evidence type="ECO:0000256" key="1">
    <source>
        <dbReference type="SAM" id="MobiDB-lite"/>
    </source>
</evidence>
<dbReference type="EMBL" id="JARKIE010000010">
    <property type="protein sequence ID" value="KAJ7704511.1"/>
    <property type="molecule type" value="Genomic_DNA"/>
</dbReference>
<feature type="region of interest" description="Disordered" evidence="1">
    <location>
        <begin position="165"/>
        <end position="184"/>
    </location>
</feature>
<name>A0AAD7M7D5_MYCRO</name>
<evidence type="ECO:0000313" key="3">
    <source>
        <dbReference type="Proteomes" id="UP001221757"/>
    </source>
</evidence>
<dbReference type="Proteomes" id="UP001221757">
    <property type="component" value="Unassembled WGS sequence"/>
</dbReference>
<reference evidence="2" key="1">
    <citation type="submission" date="2023-03" db="EMBL/GenBank/DDBJ databases">
        <title>Massive genome expansion in bonnet fungi (Mycena s.s.) driven by repeated elements and novel gene families across ecological guilds.</title>
        <authorList>
            <consortium name="Lawrence Berkeley National Laboratory"/>
            <person name="Harder C.B."/>
            <person name="Miyauchi S."/>
            <person name="Viragh M."/>
            <person name="Kuo A."/>
            <person name="Thoen E."/>
            <person name="Andreopoulos B."/>
            <person name="Lu D."/>
            <person name="Skrede I."/>
            <person name="Drula E."/>
            <person name="Henrissat B."/>
            <person name="Morin E."/>
            <person name="Kohler A."/>
            <person name="Barry K."/>
            <person name="LaButti K."/>
            <person name="Morin E."/>
            <person name="Salamov A."/>
            <person name="Lipzen A."/>
            <person name="Mereny Z."/>
            <person name="Hegedus B."/>
            <person name="Baldrian P."/>
            <person name="Stursova M."/>
            <person name="Weitz H."/>
            <person name="Taylor A."/>
            <person name="Grigoriev I.V."/>
            <person name="Nagy L.G."/>
            <person name="Martin F."/>
            <person name="Kauserud H."/>
        </authorList>
    </citation>
    <scope>NUCLEOTIDE SEQUENCE</scope>
    <source>
        <strain evidence="2">CBHHK067</strain>
    </source>
</reference>
<keyword evidence="3" id="KW-1185">Reference proteome</keyword>
<sequence>MCRRSKTTRKRNISRLWISPPLMQGDDDLDDAYSPVSRRRPRRANAGIIRPFSNGSLEITPVETIPGETDGMDANLHYDADTWGAARASPNAFLVASSLPSVVPLSPEYWMPPTSDAAFPNAHLAQPEPADKQPSAISAKGFMRRLRRGRPSMASRGLLTTLAPVLENPNSPMMSTTEFSRPPSSLSVPLHSPVSVSRPLPVSNNYSLPWIHRTRGPIIDMPGWTPPPT</sequence>
<feature type="compositionally biased region" description="Polar residues" evidence="1">
    <location>
        <begin position="168"/>
        <end position="179"/>
    </location>
</feature>
<proteinExistence type="predicted"/>
<accession>A0AAD7M7D5</accession>
<gene>
    <name evidence="2" type="ORF">B0H17DRAFT_13009</name>
</gene>
<organism evidence="2 3">
    <name type="scientific">Mycena rosella</name>
    <name type="common">Pink bonnet</name>
    <name type="synonym">Agaricus rosellus</name>
    <dbReference type="NCBI Taxonomy" id="1033263"/>
    <lineage>
        <taxon>Eukaryota</taxon>
        <taxon>Fungi</taxon>
        <taxon>Dikarya</taxon>
        <taxon>Basidiomycota</taxon>
        <taxon>Agaricomycotina</taxon>
        <taxon>Agaricomycetes</taxon>
        <taxon>Agaricomycetidae</taxon>
        <taxon>Agaricales</taxon>
        <taxon>Marasmiineae</taxon>
        <taxon>Mycenaceae</taxon>
        <taxon>Mycena</taxon>
    </lineage>
</organism>
<dbReference type="AlphaFoldDB" id="A0AAD7M7D5"/>
<evidence type="ECO:0000313" key="2">
    <source>
        <dbReference type="EMBL" id="KAJ7704511.1"/>
    </source>
</evidence>